<protein>
    <submittedName>
        <fullName evidence="2">Outer envelope pore protein 24, chloroplastic-like</fullName>
    </submittedName>
</protein>
<evidence type="ECO:0000313" key="3">
    <source>
        <dbReference type="Proteomes" id="UP000275267"/>
    </source>
</evidence>
<feature type="region of interest" description="Disordered" evidence="1">
    <location>
        <begin position="1"/>
        <end position="32"/>
    </location>
</feature>
<comment type="caution">
    <text evidence="2">The sequence shown here is derived from an EMBL/GenBank/DDBJ whole genome shotgun (WGS) entry which is preliminary data.</text>
</comment>
<evidence type="ECO:0000313" key="2">
    <source>
        <dbReference type="EMBL" id="RLN03189.1"/>
    </source>
</evidence>
<dbReference type="AlphaFoldDB" id="A0A3L6RF27"/>
<keyword evidence="3" id="KW-1185">Reference proteome</keyword>
<proteinExistence type="predicted"/>
<reference evidence="3" key="1">
    <citation type="journal article" date="2019" name="Nat. Commun.">
        <title>The genome of broomcorn millet.</title>
        <authorList>
            <person name="Zou C."/>
            <person name="Miki D."/>
            <person name="Li D."/>
            <person name="Tang Q."/>
            <person name="Xiao L."/>
            <person name="Rajput S."/>
            <person name="Deng P."/>
            <person name="Jia W."/>
            <person name="Huang R."/>
            <person name="Zhang M."/>
            <person name="Sun Y."/>
            <person name="Hu J."/>
            <person name="Fu X."/>
            <person name="Schnable P.S."/>
            <person name="Li F."/>
            <person name="Zhang H."/>
            <person name="Feng B."/>
            <person name="Zhu X."/>
            <person name="Liu R."/>
            <person name="Schnable J.C."/>
            <person name="Zhu J.-K."/>
            <person name="Zhang H."/>
        </authorList>
    </citation>
    <scope>NUCLEOTIDE SEQUENCE [LARGE SCALE GENOMIC DNA]</scope>
</reference>
<name>A0A3L6RF27_PANMI</name>
<sequence>MPRCPPAPRSTAPSPSIPPTRSTSPTDTNKNPWEFAVTRKFEGGDAVKGTYHASTKLLGLSEAGTPRPAAPSRFLLFYSCFHPLIIT</sequence>
<evidence type="ECO:0000256" key="1">
    <source>
        <dbReference type="SAM" id="MobiDB-lite"/>
    </source>
</evidence>
<feature type="compositionally biased region" description="Low complexity" evidence="1">
    <location>
        <begin position="9"/>
        <end position="28"/>
    </location>
</feature>
<accession>A0A3L6RF27</accession>
<dbReference type="EMBL" id="PQIB02000008">
    <property type="protein sequence ID" value="RLN03189.1"/>
    <property type="molecule type" value="Genomic_DNA"/>
</dbReference>
<organism evidence="2 3">
    <name type="scientific">Panicum miliaceum</name>
    <name type="common">Proso millet</name>
    <name type="synonym">Broomcorn millet</name>
    <dbReference type="NCBI Taxonomy" id="4540"/>
    <lineage>
        <taxon>Eukaryota</taxon>
        <taxon>Viridiplantae</taxon>
        <taxon>Streptophyta</taxon>
        <taxon>Embryophyta</taxon>
        <taxon>Tracheophyta</taxon>
        <taxon>Spermatophyta</taxon>
        <taxon>Magnoliopsida</taxon>
        <taxon>Liliopsida</taxon>
        <taxon>Poales</taxon>
        <taxon>Poaceae</taxon>
        <taxon>PACMAD clade</taxon>
        <taxon>Panicoideae</taxon>
        <taxon>Panicodae</taxon>
        <taxon>Paniceae</taxon>
        <taxon>Panicinae</taxon>
        <taxon>Panicum</taxon>
        <taxon>Panicum sect. Panicum</taxon>
    </lineage>
</organism>
<gene>
    <name evidence="2" type="ORF">C2845_PM13G04190</name>
</gene>
<dbReference type="Proteomes" id="UP000275267">
    <property type="component" value="Unassembled WGS sequence"/>
</dbReference>